<dbReference type="EMBL" id="BAAARW010000020">
    <property type="protein sequence ID" value="GAA2430095.1"/>
    <property type="molecule type" value="Genomic_DNA"/>
</dbReference>
<gene>
    <name evidence="1" type="ORF">GCM10010191_49480</name>
</gene>
<evidence type="ECO:0000313" key="1">
    <source>
        <dbReference type="EMBL" id="GAA2430095.1"/>
    </source>
</evidence>
<comment type="caution">
    <text evidence="1">The sequence shown here is derived from an EMBL/GenBank/DDBJ whole genome shotgun (WGS) entry which is preliminary data.</text>
</comment>
<protein>
    <recommendedName>
        <fullName evidence="3">VCBS repeat-containing protein</fullName>
    </recommendedName>
</protein>
<proteinExistence type="predicted"/>
<accession>A0ABN3JGW2</accession>
<dbReference type="Proteomes" id="UP001501231">
    <property type="component" value="Unassembled WGS sequence"/>
</dbReference>
<name>A0ABN3JGW2_9ACTN</name>
<sequence length="156" mass="17221">MTARGYGEQHKVTIRLVTGAGFRHSQVLVAPFRGARMTWLGLADVNGDRNDEVFIALMAGSRNIEALALELRDGRFMPLRGIKAGRIALHNTQIEYAGFTCSNGSRLTLWRVHRAAGKSPVYRGTEEVWSAPPGGAFQRLASRRVEFPADEKSRAP</sequence>
<keyword evidence="2" id="KW-1185">Reference proteome</keyword>
<evidence type="ECO:0000313" key="2">
    <source>
        <dbReference type="Proteomes" id="UP001501231"/>
    </source>
</evidence>
<organism evidence="1 2">
    <name type="scientific">Actinomadura vinacea</name>
    <dbReference type="NCBI Taxonomy" id="115336"/>
    <lineage>
        <taxon>Bacteria</taxon>
        <taxon>Bacillati</taxon>
        <taxon>Actinomycetota</taxon>
        <taxon>Actinomycetes</taxon>
        <taxon>Streptosporangiales</taxon>
        <taxon>Thermomonosporaceae</taxon>
        <taxon>Actinomadura</taxon>
    </lineage>
</organism>
<reference evidence="1 2" key="1">
    <citation type="journal article" date="2019" name="Int. J. Syst. Evol. Microbiol.">
        <title>The Global Catalogue of Microorganisms (GCM) 10K type strain sequencing project: providing services to taxonomists for standard genome sequencing and annotation.</title>
        <authorList>
            <consortium name="The Broad Institute Genomics Platform"/>
            <consortium name="The Broad Institute Genome Sequencing Center for Infectious Disease"/>
            <person name="Wu L."/>
            <person name="Ma J."/>
        </authorList>
    </citation>
    <scope>NUCLEOTIDE SEQUENCE [LARGE SCALE GENOMIC DNA]</scope>
    <source>
        <strain evidence="1 2">JCM 3325</strain>
    </source>
</reference>
<evidence type="ECO:0008006" key="3">
    <source>
        <dbReference type="Google" id="ProtNLM"/>
    </source>
</evidence>